<dbReference type="EMBL" id="CADIKL010000028">
    <property type="protein sequence ID" value="CAB3798751.1"/>
    <property type="molecule type" value="Genomic_DNA"/>
</dbReference>
<protein>
    <submittedName>
        <fullName evidence="1">Uncharacterized protein</fullName>
    </submittedName>
</protein>
<dbReference type="AlphaFoldDB" id="A0A6J5GEL8"/>
<keyword evidence="2" id="KW-1185">Reference proteome</keyword>
<proteinExistence type="predicted"/>
<evidence type="ECO:0000313" key="2">
    <source>
        <dbReference type="Proteomes" id="UP000494119"/>
    </source>
</evidence>
<reference evidence="1 2" key="1">
    <citation type="submission" date="2020-04" db="EMBL/GenBank/DDBJ databases">
        <authorList>
            <person name="De Canck E."/>
        </authorList>
    </citation>
    <scope>NUCLEOTIDE SEQUENCE [LARGE SCALE GENOMIC DNA]</scope>
    <source>
        <strain evidence="1 2">LMG 28688</strain>
    </source>
</reference>
<sequence>MRNSARLIAPSADTRSSVGNAQQYGRDAARCVQLPKRLSTSNRESIMNTATLAFRDTLGAVTPERDTRLQAARLNPLSNVILAFWAIWHCRHARPPLCCPSCRP</sequence>
<evidence type="ECO:0000313" key="1">
    <source>
        <dbReference type="EMBL" id="CAB3798751.1"/>
    </source>
</evidence>
<accession>A0A6J5GEL8</accession>
<organism evidence="1 2">
    <name type="scientific">Paraburkholderia caffeinitolerans</name>
    <dbReference type="NCBI Taxonomy" id="1723730"/>
    <lineage>
        <taxon>Bacteria</taxon>
        <taxon>Pseudomonadati</taxon>
        <taxon>Pseudomonadota</taxon>
        <taxon>Betaproteobacteria</taxon>
        <taxon>Burkholderiales</taxon>
        <taxon>Burkholderiaceae</taxon>
        <taxon>Paraburkholderia</taxon>
    </lineage>
</organism>
<dbReference type="Proteomes" id="UP000494119">
    <property type="component" value="Unassembled WGS sequence"/>
</dbReference>
<name>A0A6J5GEL8_9BURK</name>
<gene>
    <name evidence="1" type="ORF">LMG28688_04802</name>
</gene>